<keyword evidence="2" id="KW-1185">Reference proteome</keyword>
<gene>
    <name evidence="1" type="ordered locus">CV_0302</name>
</gene>
<dbReference type="KEGG" id="cvi:CV_0302"/>
<proteinExistence type="predicted"/>
<protein>
    <submittedName>
        <fullName evidence="1">Uncharacterized protein</fullName>
    </submittedName>
</protein>
<dbReference type="AlphaFoldDB" id="Q7P1B1"/>
<dbReference type="Proteomes" id="UP000001424">
    <property type="component" value="Chromosome"/>
</dbReference>
<organism evidence="1 2">
    <name type="scientific">Chromobacterium violaceum (strain ATCC 12472 / DSM 30191 / JCM 1249 / CCUG 213 / NBRC 12614 / NCIMB 9131 / NCTC 9757 / MK)</name>
    <dbReference type="NCBI Taxonomy" id="243365"/>
    <lineage>
        <taxon>Bacteria</taxon>
        <taxon>Pseudomonadati</taxon>
        <taxon>Pseudomonadota</taxon>
        <taxon>Betaproteobacteria</taxon>
        <taxon>Neisseriales</taxon>
        <taxon>Chromobacteriaceae</taxon>
        <taxon>Chromobacterium</taxon>
    </lineage>
</organism>
<evidence type="ECO:0000313" key="1">
    <source>
        <dbReference type="EMBL" id="AAQ57981.1"/>
    </source>
</evidence>
<sequence>MFPQLWASALSDAFFPPAAANDIRINYVLQYANRFPTDWRHAMSVLLRRAAVASFSLILIACSTTPPAKPGLSANGCVGAVMPPPAGMSAAQNPELLAKAVGAPGKGGLCEGAVYRQDAAAGAVVYRVWDSAKPGSRLGRWWSFSQPRGPVAQYQAANAICPAWSQLNSVVRCQLKTGVQVAVGPGQSADCAPDPDFPPSPVNQVYVPNTSPDDIQVENCQDEGAFPPTM</sequence>
<evidence type="ECO:0000313" key="2">
    <source>
        <dbReference type="Proteomes" id="UP000001424"/>
    </source>
</evidence>
<accession>Q7P1B1</accession>
<dbReference type="HOGENOM" id="CLU_104969_0_0_4"/>
<dbReference type="EMBL" id="AE016825">
    <property type="protein sequence ID" value="AAQ57981.1"/>
    <property type="molecule type" value="Genomic_DNA"/>
</dbReference>
<reference evidence="1 2" key="1">
    <citation type="journal article" date="2003" name="Proc. Natl. Acad. Sci. U.S.A.">
        <title>The complete genome sequence of Chromobacterium violaceum reveals remarkable and exploitable bacterial adaptability.</title>
        <authorList>
            <person name="Vasconcelos A.T.R."/>
            <person name="de Almeida D.F."/>
            <person name="Almeida F.C."/>
            <person name="de Almeida L.G.P."/>
            <person name="de Almeida R."/>
            <person name="Goncalves J.A.A."/>
            <person name="Andrade E.M."/>
            <person name="Antonio R.V."/>
            <person name="Araripe J."/>
            <person name="de Araujo M.F.F."/>
            <person name="Filho S.A."/>
            <person name="Azevedo V."/>
            <person name="Batista A.J."/>
            <person name="Bataus L.A.M."/>
            <person name="Batista J.S."/>
            <person name="Belo A."/>
            <person name="vander Berg C."/>
            <person name="Blamey J."/>
            <person name="Bogo M."/>
            <person name="Bonato S."/>
            <person name="Bordignon J."/>
            <person name="Brito C.A."/>
            <person name="Brocchi M."/>
            <person name="Burity H.A."/>
            <person name="Camargo A.A."/>
            <person name="Cardoso D.D.P."/>
            <person name="Carneiro N.P."/>
            <person name="Carraro D.M."/>
            <person name="Carvalho C.M.B."/>
            <person name="Cascardo J.C.M."/>
            <person name="Cavada B.S."/>
            <person name="Chueire L.M.O."/>
            <person name="Pasa T.B.C."/>
            <person name="Duran N."/>
            <person name="Fagundes N."/>
            <person name="Falcao C.L."/>
            <person name="Fantinatti F."/>
            <person name="Farias I.P."/>
            <person name="Felipe M.S.S."/>
            <person name="Ferrari L.P."/>
            <person name="Ferro J.A."/>
            <person name="Ferro M.I.T."/>
            <person name="Franco G.R."/>
            <person name="Freitas N.S.A."/>
            <person name="Furlan L.R."/>
            <person name="Gazzinelli R.T."/>
            <person name="Gomes E.A."/>
            <person name="Goncalves P.R."/>
            <person name="Grangeiro T.B."/>
            <person name="Grattapaglia D."/>
            <person name="Grisard E.C."/>
            <person name="Guimaraes C.T."/>
            <person name="Hanna E.S."/>
            <person name="Hungria M."/>
            <person name="Jardim S.N."/>
            <person name="Laurino J."/>
            <person name="Leoi L.C.T."/>
            <person name="Fassarella L."/>
            <person name="Lima A."/>
            <person name="Loureiro M.F."/>
            <person name="Lyra M.C.P."/>
            <person name="Macedo M."/>
            <person name="Madeira H.M.F."/>
            <person name="Manfio G.P."/>
            <person name="Maranhao A.Q."/>
            <person name="Martins W.S."/>
            <person name="di Mauro S.M.Z."/>
            <person name="de Medeiros S.R.B."/>
            <person name="Meissner R.D.V."/>
            <person name="Menck C.F.M."/>
            <person name="Moreira M.A.M."/>
            <person name="Nascimento F.F."/>
            <person name="Nicolas M.F."/>
            <person name="Oliveira J.G."/>
            <person name="Oliveira S.C."/>
            <person name="Paixao R.F.C."/>
            <person name="Parente J.A."/>
            <person name="Pedrosa F.O."/>
            <person name="Pena S.J.D."/>
            <person name="Perreira J.O."/>
            <person name="Perreira M."/>
            <person name="Pinto L.S.R.C."/>
            <person name="Pinto L.S."/>
            <person name="Porto J.I.R."/>
            <person name="Potrich D.P."/>
            <person name="Neto C.E.R."/>
            <person name="Reis A.M.M."/>
            <person name="Rigo L.U."/>
            <person name="Rondinelli E."/>
            <person name="dos Santos E.B.P."/>
            <person name="Santos F.R."/>
            <person name="Schneider M.P.C."/>
            <person name="Seuanez H.N."/>
            <person name="Silva A.M.R."/>
            <person name="da Silva A.L.C."/>
            <person name="Silva D.W."/>
            <person name="Silva R."/>
            <person name="Simoes I.C."/>
            <person name="Simon D."/>
            <person name="Soares C.M.A."/>
            <person name="Soares R.B.A."/>
            <person name="Souza E.M."/>
            <person name="Souza K.R.L."/>
            <person name="Souza R.C."/>
            <person name="Steffens M.B.R."/>
            <person name="Steindel M."/>
            <person name="Teixeira S.R."/>
            <person name="Urmenyi T."/>
            <person name="Vettore A."/>
            <person name="Wassem R."/>
            <person name="Zaha A."/>
            <person name="Simpson A.J.G."/>
        </authorList>
    </citation>
    <scope>NUCLEOTIDE SEQUENCE [LARGE SCALE GENOMIC DNA]</scope>
    <source>
        <strain evidence="2">ATCC 12472 / DSM 30191 / JCM 1249 / NBRC 12614 / NCIMB 9131 / NCTC 9757</strain>
    </source>
</reference>
<dbReference type="eggNOG" id="ENOG503027T">
    <property type="taxonomic scope" value="Bacteria"/>
</dbReference>
<name>Q7P1B1_CHRVO</name>